<feature type="transmembrane region" description="Helical" evidence="5">
    <location>
        <begin position="143"/>
        <end position="163"/>
    </location>
</feature>
<dbReference type="STRING" id="1081109.A0A166UMP9"/>
<feature type="transmembrane region" description="Helical" evidence="5">
    <location>
        <begin position="249"/>
        <end position="267"/>
    </location>
</feature>
<evidence type="ECO:0000256" key="3">
    <source>
        <dbReference type="ARBA" id="ARBA00022989"/>
    </source>
</evidence>
<feature type="transmembrane region" description="Helical" evidence="5">
    <location>
        <begin position="573"/>
        <end position="593"/>
    </location>
</feature>
<dbReference type="OrthoDB" id="2585655at2759"/>
<feature type="transmembrane region" description="Helical" evidence="5">
    <location>
        <begin position="505"/>
        <end position="530"/>
    </location>
</feature>
<dbReference type="Gene3D" id="1.20.1250.20">
    <property type="entry name" value="MFS general substrate transporter like domains"/>
    <property type="match status" value="1"/>
</dbReference>
<feature type="transmembrane region" description="Helical" evidence="5">
    <location>
        <begin position="474"/>
        <end position="493"/>
    </location>
</feature>
<evidence type="ECO:0000313" key="7">
    <source>
        <dbReference type="EMBL" id="OAA32724.1"/>
    </source>
</evidence>
<protein>
    <submittedName>
        <fullName evidence="7">Major facilitator superfamily domain, general substrate transporter</fullName>
    </submittedName>
</protein>
<dbReference type="InterPro" id="IPR011701">
    <property type="entry name" value="MFS"/>
</dbReference>
<dbReference type="AlphaFoldDB" id="A0A166UMP9"/>
<dbReference type="SUPFAM" id="SSF103473">
    <property type="entry name" value="MFS general substrate transporter"/>
    <property type="match status" value="1"/>
</dbReference>
<reference evidence="7 8" key="1">
    <citation type="journal article" date="2016" name="Genome Biol. Evol.">
        <title>Divergent and convergent evolution of fungal pathogenicity.</title>
        <authorList>
            <person name="Shang Y."/>
            <person name="Xiao G."/>
            <person name="Zheng P."/>
            <person name="Cen K."/>
            <person name="Zhan S."/>
            <person name="Wang C."/>
        </authorList>
    </citation>
    <scope>NUCLEOTIDE SEQUENCE [LARGE SCALE GENOMIC DNA]</scope>
    <source>
        <strain evidence="7 8">RCEF 2490</strain>
    </source>
</reference>
<dbReference type="GO" id="GO:0005886">
    <property type="term" value="C:plasma membrane"/>
    <property type="evidence" value="ECO:0007669"/>
    <property type="project" value="TreeGrafter"/>
</dbReference>
<dbReference type="PANTHER" id="PTHR23502:SF29">
    <property type="entry name" value="TRANSPORTER, PUTATIVE (AFU_ORTHOLOGUE AFUA_6G06680)-RELATED"/>
    <property type="match status" value="1"/>
</dbReference>
<dbReference type="InterPro" id="IPR020846">
    <property type="entry name" value="MFS_dom"/>
</dbReference>
<feature type="transmembrane region" description="Helical" evidence="5">
    <location>
        <begin position="101"/>
        <end position="131"/>
    </location>
</feature>
<proteinExistence type="predicted"/>
<dbReference type="GO" id="GO:0022857">
    <property type="term" value="F:transmembrane transporter activity"/>
    <property type="evidence" value="ECO:0007669"/>
    <property type="project" value="InterPro"/>
</dbReference>
<comment type="subcellular location">
    <subcellularLocation>
        <location evidence="1">Membrane</location>
        <topology evidence="1">Multi-pass membrane protein</topology>
    </subcellularLocation>
</comment>
<evidence type="ECO:0000256" key="2">
    <source>
        <dbReference type="ARBA" id="ARBA00022692"/>
    </source>
</evidence>
<dbReference type="InterPro" id="IPR036259">
    <property type="entry name" value="MFS_trans_sf"/>
</dbReference>
<feature type="transmembrane region" description="Helical" evidence="5">
    <location>
        <begin position="432"/>
        <end position="453"/>
    </location>
</feature>
<dbReference type="Proteomes" id="UP000078544">
    <property type="component" value="Unassembled WGS sequence"/>
</dbReference>
<dbReference type="EMBL" id="AZGY01000001">
    <property type="protein sequence ID" value="OAA32724.1"/>
    <property type="molecule type" value="Genomic_DNA"/>
</dbReference>
<feature type="domain" description="Major facilitator superfamily (MFS) profile" evidence="6">
    <location>
        <begin position="102"/>
        <end position="595"/>
    </location>
</feature>
<dbReference type="Pfam" id="PF07690">
    <property type="entry name" value="MFS_1"/>
    <property type="match status" value="1"/>
</dbReference>
<evidence type="ECO:0000256" key="1">
    <source>
        <dbReference type="ARBA" id="ARBA00004141"/>
    </source>
</evidence>
<name>A0A166UMP9_9HYPO</name>
<comment type="caution">
    <text evidence="7">The sequence shown here is derived from an EMBL/GenBank/DDBJ whole genome shotgun (WGS) entry which is preliminary data.</text>
</comment>
<sequence length="613" mass="67227">MRSLILSPFATAAPSPGTCTCTCTSTTVRPSVFVGERLMIDVWLCKGTTRYFDDPNRSAEAAGETTGLKYDKSRGVPIILVPQPSDDPNDPLNWPLWKRDLITFTLCFAAVLATALGSILASNTLVISAFYRATISNTAALTGYYLLGAGCAAVFFVPSGRIWGKRHLFLLGIFFVIFSSIWGGASGHFSPPQLGFGRTHEQKVFYNSFAAARAFQGVGTAPFESLLNAAVGDLYCVHQRGIRMAFTNLAVFGGAFFTPVVVGKITHTLGWQWSFYLVAIFSFLTFPAVFLFCPETAYRRDARLNVDGTAEHEKLSNVSLDAPSAAPPQEMDEPRPASGFVLFPTSSAMQPLGHANTPKKTFAESLSLFDGRKTHERYWVLLFRPFPLVLNPAFVWGCLIQGTMIGWTIFIGVIMAVIFIGPPFFWGEEKAGYTYAAPFGGAVIGFLISGLLADTTARFMTRRNKGIYEPEFRLPLVIPMLIAAAVGLYGFGITSDRLLTGAYSVAVPLVFFAFEVGGMVIGTVASSLYIVDAYRDLTIEGFTLMIIFKNIFSFILTFYAYDWIIGGGFQTVFLIVASIQMGICVLTLPLYVFGKRIRAFYARNDLLALTHLR</sequence>
<evidence type="ECO:0000313" key="8">
    <source>
        <dbReference type="Proteomes" id="UP000078544"/>
    </source>
</evidence>
<evidence type="ECO:0000259" key="6">
    <source>
        <dbReference type="PROSITE" id="PS50850"/>
    </source>
</evidence>
<keyword evidence="8" id="KW-1185">Reference proteome</keyword>
<feature type="transmembrane region" description="Helical" evidence="5">
    <location>
        <begin position="393"/>
        <end position="420"/>
    </location>
</feature>
<keyword evidence="3 5" id="KW-1133">Transmembrane helix</keyword>
<organism evidence="7 8">
    <name type="scientific">Moelleriella libera RCEF 2490</name>
    <dbReference type="NCBI Taxonomy" id="1081109"/>
    <lineage>
        <taxon>Eukaryota</taxon>
        <taxon>Fungi</taxon>
        <taxon>Dikarya</taxon>
        <taxon>Ascomycota</taxon>
        <taxon>Pezizomycotina</taxon>
        <taxon>Sordariomycetes</taxon>
        <taxon>Hypocreomycetidae</taxon>
        <taxon>Hypocreales</taxon>
        <taxon>Clavicipitaceae</taxon>
        <taxon>Moelleriella</taxon>
    </lineage>
</organism>
<keyword evidence="2 5" id="KW-0812">Transmembrane</keyword>
<evidence type="ECO:0000256" key="5">
    <source>
        <dbReference type="SAM" id="Phobius"/>
    </source>
</evidence>
<evidence type="ECO:0000256" key="4">
    <source>
        <dbReference type="ARBA" id="ARBA00023136"/>
    </source>
</evidence>
<feature type="transmembrane region" description="Helical" evidence="5">
    <location>
        <begin position="542"/>
        <end position="561"/>
    </location>
</feature>
<feature type="transmembrane region" description="Helical" evidence="5">
    <location>
        <begin position="169"/>
        <end position="189"/>
    </location>
</feature>
<feature type="transmembrane region" description="Helical" evidence="5">
    <location>
        <begin position="273"/>
        <end position="293"/>
    </location>
</feature>
<dbReference type="PROSITE" id="PS50850">
    <property type="entry name" value="MFS"/>
    <property type="match status" value="1"/>
</dbReference>
<gene>
    <name evidence="7" type="ORF">AAL_00189</name>
</gene>
<accession>A0A166UMP9</accession>
<keyword evidence="4 5" id="KW-0472">Membrane</keyword>
<dbReference type="PANTHER" id="PTHR23502">
    <property type="entry name" value="MAJOR FACILITATOR SUPERFAMILY"/>
    <property type="match status" value="1"/>
</dbReference>